<dbReference type="InterPro" id="IPR005110">
    <property type="entry name" value="MoeA_linker/N"/>
</dbReference>
<dbReference type="STRING" id="520822.A0A195BY45"/>
<dbReference type="UniPathway" id="UPA00344"/>
<dbReference type="GO" id="GO:0061599">
    <property type="term" value="F:molybdopterin molybdotransferase activity"/>
    <property type="evidence" value="ECO:0007669"/>
    <property type="project" value="UniProtKB-UniRule"/>
</dbReference>
<dbReference type="GO" id="GO:0099634">
    <property type="term" value="C:postsynaptic specialization membrane"/>
    <property type="evidence" value="ECO:0007669"/>
    <property type="project" value="GOC"/>
</dbReference>
<evidence type="ECO:0000256" key="4">
    <source>
        <dbReference type="SAM" id="MobiDB-lite"/>
    </source>
</evidence>
<dbReference type="GO" id="GO:0007529">
    <property type="term" value="P:establishment of synaptic specificity at neuromuscular junction"/>
    <property type="evidence" value="ECO:0007669"/>
    <property type="project" value="TreeGrafter"/>
</dbReference>
<dbReference type="GO" id="GO:0061598">
    <property type="term" value="F:molybdopterin adenylyltransferase activity"/>
    <property type="evidence" value="ECO:0007669"/>
    <property type="project" value="UniProtKB-UniRule"/>
</dbReference>
<feature type="compositionally biased region" description="Basic and acidic residues" evidence="4">
    <location>
        <begin position="437"/>
        <end position="452"/>
    </location>
</feature>
<dbReference type="InterPro" id="IPR035979">
    <property type="entry name" value="RBD_domain_sf"/>
</dbReference>
<dbReference type="GO" id="GO:0046872">
    <property type="term" value="F:metal ion binding"/>
    <property type="evidence" value="ECO:0007669"/>
    <property type="project" value="UniProtKB-UniRule"/>
</dbReference>
<proteinExistence type="inferred from homology"/>
<keyword evidence="3" id="KW-0479">Metal-binding</keyword>
<evidence type="ECO:0000313" key="6">
    <source>
        <dbReference type="EMBL" id="KYM92863.1"/>
    </source>
</evidence>
<dbReference type="SUPFAM" id="SSF63882">
    <property type="entry name" value="MoeA N-terminal region -like"/>
    <property type="match status" value="1"/>
</dbReference>
<dbReference type="GO" id="GO:0097112">
    <property type="term" value="P:gamma-aminobutyric acid receptor clustering"/>
    <property type="evidence" value="ECO:0007669"/>
    <property type="project" value="TreeGrafter"/>
</dbReference>
<dbReference type="InterPro" id="IPR012677">
    <property type="entry name" value="Nucleotide-bd_a/b_plait_sf"/>
</dbReference>
<dbReference type="Gene3D" id="3.30.70.330">
    <property type="match status" value="1"/>
</dbReference>
<keyword evidence="3" id="KW-0460">Magnesium</keyword>
<dbReference type="InterPro" id="IPR036135">
    <property type="entry name" value="MoeA_linker/N_sf"/>
</dbReference>
<feature type="domain" description="RRM" evidence="5">
    <location>
        <begin position="344"/>
        <end position="414"/>
    </location>
</feature>
<dbReference type="EMBL" id="KQ976396">
    <property type="protein sequence ID" value="KYM92863.1"/>
    <property type="molecule type" value="Genomic_DNA"/>
</dbReference>
<comment type="catalytic activity">
    <reaction evidence="3">
        <text>molybdopterin + ATP + H(+) = adenylyl-molybdopterin + diphosphate</text>
        <dbReference type="Rhea" id="RHEA:31331"/>
        <dbReference type="ChEBI" id="CHEBI:15378"/>
        <dbReference type="ChEBI" id="CHEBI:30616"/>
        <dbReference type="ChEBI" id="CHEBI:33019"/>
        <dbReference type="ChEBI" id="CHEBI:58698"/>
        <dbReference type="ChEBI" id="CHEBI:62727"/>
    </reaction>
</comment>
<dbReference type="PANTHER" id="PTHR10192:SF5">
    <property type="entry name" value="GEPHYRIN"/>
    <property type="match status" value="1"/>
</dbReference>
<dbReference type="Gene3D" id="3.40.980.10">
    <property type="entry name" value="MoaB/Mog-like domain"/>
    <property type="match status" value="1"/>
</dbReference>
<evidence type="ECO:0000259" key="5">
    <source>
        <dbReference type="PROSITE" id="PS50102"/>
    </source>
</evidence>
<dbReference type="Pfam" id="PF03453">
    <property type="entry name" value="MoeA_N"/>
    <property type="match status" value="1"/>
</dbReference>
<dbReference type="GO" id="GO:0005524">
    <property type="term" value="F:ATP binding"/>
    <property type="evidence" value="ECO:0007669"/>
    <property type="project" value="UniProtKB-UniRule"/>
</dbReference>
<reference evidence="6 7" key="1">
    <citation type="submission" date="2015-09" db="EMBL/GenBank/DDBJ databases">
        <title>Atta colombica WGS genome.</title>
        <authorList>
            <person name="Nygaard S."/>
            <person name="Hu H."/>
            <person name="Boomsma J."/>
            <person name="Zhang G."/>
        </authorList>
    </citation>
    <scope>NUCLEOTIDE SEQUENCE [LARGE SCALE GENOMIC DNA]</scope>
    <source>
        <strain evidence="6">Treedump-2</strain>
        <tissue evidence="6">Whole body</tissue>
    </source>
</reference>
<comment type="similarity">
    <text evidence="3">Belongs to the MoeA family.</text>
</comment>
<evidence type="ECO:0000256" key="3">
    <source>
        <dbReference type="RuleBase" id="RU365090"/>
    </source>
</evidence>
<organism evidence="6 7">
    <name type="scientific">Atta colombica</name>
    <dbReference type="NCBI Taxonomy" id="520822"/>
    <lineage>
        <taxon>Eukaryota</taxon>
        <taxon>Metazoa</taxon>
        <taxon>Ecdysozoa</taxon>
        <taxon>Arthropoda</taxon>
        <taxon>Hexapoda</taxon>
        <taxon>Insecta</taxon>
        <taxon>Pterygota</taxon>
        <taxon>Neoptera</taxon>
        <taxon>Endopterygota</taxon>
        <taxon>Hymenoptera</taxon>
        <taxon>Apocrita</taxon>
        <taxon>Aculeata</taxon>
        <taxon>Formicoidea</taxon>
        <taxon>Formicidae</taxon>
        <taxon>Myrmicinae</taxon>
        <taxon>Atta</taxon>
    </lineage>
</organism>
<feature type="non-terminal residue" evidence="6">
    <location>
        <position position="1"/>
    </location>
</feature>
<feature type="region of interest" description="Disordered" evidence="4">
    <location>
        <begin position="669"/>
        <end position="747"/>
    </location>
</feature>
<dbReference type="SMART" id="SM00360">
    <property type="entry name" value="RRM"/>
    <property type="match status" value="1"/>
</dbReference>
<dbReference type="GO" id="GO:0030425">
    <property type="term" value="C:dendrite"/>
    <property type="evidence" value="ECO:0007669"/>
    <property type="project" value="TreeGrafter"/>
</dbReference>
<keyword evidence="3" id="KW-0501">Molybdenum cofactor biosynthesis</keyword>
<dbReference type="GO" id="GO:0005829">
    <property type="term" value="C:cytosol"/>
    <property type="evidence" value="ECO:0007669"/>
    <property type="project" value="TreeGrafter"/>
</dbReference>
<gene>
    <name evidence="6" type="ORF">ALC53_00401</name>
</gene>
<keyword evidence="3" id="KW-0500">Molybdenum</keyword>
<comment type="catalytic activity">
    <reaction evidence="3">
        <text>adenylyl-molybdopterin + molybdate = Mo-molybdopterin + AMP + H(+)</text>
        <dbReference type="Rhea" id="RHEA:35047"/>
        <dbReference type="ChEBI" id="CHEBI:15378"/>
        <dbReference type="ChEBI" id="CHEBI:36264"/>
        <dbReference type="ChEBI" id="CHEBI:62727"/>
        <dbReference type="ChEBI" id="CHEBI:71302"/>
        <dbReference type="ChEBI" id="CHEBI:456215"/>
    </reaction>
</comment>
<sequence>IYKRQKQTIMMSVKDALHTMHRVLDDEYEDNTETVETNNAYGRILANSIESSENVPFYNTSAKHGYAVLVSDGKSKRRVLKAHLTFAEISVVPGTCVRVRSGDPIPNGATAVVTLANTKVLEKCSDNDDDYFNIFDKEYEIEVLIASKVNENIRNADCEMEHGQIVLQIYSCIGSVELGILKLCGINSVPVIQIPSVGLLSIGDKLEEPGYTLTLKRIYDCNNITLISLLKENGYNPVDLGISAYQLKAIIKNIKYALNKVNLLVIMGHANDNDLLNPILREYFNAVIHFGRVEMKLGKSTTFATCITKELGYELIPHLPYSSNLAPCDFFLFPNLKTWLRRKTKIFVGRLPENCRNDELRQLFLRFGEVTECDVMNRYGFVHMAREEDAAAAIKALHNSNFKGATINVEQSTGKSRGGGGGRRDDRRGGPMRGGRGGRDGGRDARPGPYNDRRVLPIQLVGYDGSAAGGVATGYTDYNRGAGDFSGRGADFGAGYGDRGAYGQNVGGAAMGYTSTAPGMGGGYGPAAGAVGGYGPTGAADYGRTADYGRADFGARTDYGNHKGDVCNFKRVGGGMAGDFNRGAPGPVDYGRTDNFGASRTVDYTARNDYDRSAAGPMRNGGAVATTGYGTGYTDVGYDESHWDYPGGPGNMMGGPGWVNQGASMAYGVRDGPPGNDMHPFDRPMSTGPSYSTGAPSYSTGPGPQADMFSRRPGSAVPSGGYPPVASGYAEGYDRPDAYGPPRGGGR</sequence>
<dbReference type="InterPro" id="IPR038987">
    <property type="entry name" value="MoeA-like"/>
</dbReference>
<evidence type="ECO:0000313" key="7">
    <source>
        <dbReference type="Proteomes" id="UP000078540"/>
    </source>
</evidence>
<accession>A0A195BY45</accession>
<feature type="region of interest" description="Disordered" evidence="4">
    <location>
        <begin position="405"/>
        <end position="452"/>
    </location>
</feature>
<dbReference type="InterPro" id="IPR000504">
    <property type="entry name" value="RRM_dom"/>
</dbReference>
<keyword evidence="7" id="KW-1185">Reference proteome</keyword>
<feature type="compositionally biased region" description="Polar residues" evidence="4">
    <location>
        <begin position="405"/>
        <end position="415"/>
    </location>
</feature>
<dbReference type="PROSITE" id="PS50102">
    <property type="entry name" value="RRM"/>
    <property type="match status" value="1"/>
</dbReference>
<evidence type="ECO:0000256" key="1">
    <source>
        <dbReference type="ARBA" id="ARBA00022884"/>
    </source>
</evidence>
<dbReference type="SUPFAM" id="SSF54928">
    <property type="entry name" value="RNA-binding domain, RBD"/>
    <property type="match status" value="1"/>
</dbReference>
<dbReference type="CDD" id="cd12343">
    <property type="entry name" value="RRM1_2_CoAA_like"/>
    <property type="match status" value="1"/>
</dbReference>
<protein>
    <submittedName>
        <fullName evidence="6">Gephyrin</fullName>
    </submittedName>
</protein>
<dbReference type="Gene3D" id="2.170.190.11">
    <property type="entry name" value="Molybdopterin biosynthesis moea protein, domain 3"/>
    <property type="match status" value="1"/>
</dbReference>
<dbReference type="InterPro" id="IPR036425">
    <property type="entry name" value="MoaB/Mog-like_dom_sf"/>
</dbReference>
<dbReference type="Pfam" id="PF00076">
    <property type="entry name" value="RRM_1"/>
    <property type="match status" value="1"/>
</dbReference>
<dbReference type="PANTHER" id="PTHR10192">
    <property type="entry name" value="MOLYBDOPTERIN BIOSYNTHESIS PROTEIN"/>
    <property type="match status" value="1"/>
</dbReference>
<dbReference type="GO" id="GO:0098970">
    <property type="term" value="P:postsynaptic neurotransmitter receptor diffusion trapping"/>
    <property type="evidence" value="ECO:0007669"/>
    <property type="project" value="TreeGrafter"/>
</dbReference>
<comment type="cofactor">
    <cofactor evidence="3">
        <name>Mg(2+)</name>
        <dbReference type="ChEBI" id="CHEBI:18420"/>
    </cofactor>
</comment>
<name>A0A195BY45_9HYME</name>
<dbReference type="AlphaFoldDB" id="A0A195BY45"/>
<feature type="compositionally biased region" description="Polar residues" evidence="4">
    <location>
        <begin position="687"/>
        <end position="702"/>
    </location>
</feature>
<comment type="function">
    <text evidence="3">Catalyzes two steps in the biosynthesis of the molybdenum cofactor. In the first step, molybdopterin is adenylated. Subsequently, molybdate is inserted into adenylated molybdopterin and AMP is released.</text>
</comment>
<keyword evidence="1 2" id="KW-0694">RNA-binding</keyword>
<dbReference type="GO" id="GO:0006777">
    <property type="term" value="P:Mo-molybdopterin cofactor biosynthetic process"/>
    <property type="evidence" value="ECO:0007669"/>
    <property type="project" value="UniProtKB-UniRule"/>
</dbReference>
<evidence type="ECO:0000256" key="2">
    <source>
        <dbReference type="PROSITE-ProRule" id="PRU00176"/>
    </source>
</evidence>
<comment type="pathway">
    <text evidence="3">Cofactor biosynthesis; molybdopterin biosynthesis.</text>
</comment>
<dbReference type="GO" id="GO:0072579">
    <property type="term" value="P:glycine receptor clustering"/>
    <property type="evidence" value="ECO:0007669"/>
    <property type="project" value="TreeGrafter"/>
</dbReference>
<dbReference type="GO" id="GO:0003723">
    <property type="term" value="F:RNA binding"/>
    <property type="evidence" value="ECO:0007669"/>
    <property type="project" value="UniProtKB-UniRule"/>
</dbReference>
<dbReference type="SUPFAM" id="SSF53218">
    <property type="entry name" value="Molybdenum cofactor biosynthesis proteins"/>
    <property type="match status" value="1"/>
</dbReference>
<keyword evidence="3" id="KW-0808">Transferase</keyword>
<dbReference type="Proteomes" id="UP000078540">
    <property type="component" value="Unassembled WGS sequence"/>
</dbReference>
<dbReference type="Gene3D" id="3.90.105.10">
    <property type="entry name" value="Molybdopterin biosynthesis moea protein, domain 2"/>
    <property type="match status" value="1"/>
</dbReference>